<keyword evidence="1" id="KW-1185">Reference proteome</keyword>
<dbReference type="SUPFAM" id="SSF48452">
    <property type="entry name" value="TPR-like"/>
    <property type="match status" value="1"/>
</dbReference>
<dbReference type="Proteomes" id="UP000694925">
    <property type="component" value="Unplaced"/>
</dbReference>
<evidence type="ECO:0000313" key="1">
    <source>
        <dbReference type="Proteomes" id="UP000694925"/>
    </source>
</evidence>
<proteinExistence type="predicted"/>
<dbReference type="InterPro" id="IPR011990">
    <property type="entry name" value="TPR-like_helical_dom_sf"/>
</dbReference>
<sequence length="333" mass="38723">MELDIYDEENIKALAEKLDYLPIALQQAAICIRELKFQTISPYEHYLQKYRQIERKFVVFDDRVLRTIFTVYDITLDVMKKEEGAEAAKEILNVLSYFGSEPISTEILEGMMYGEQLMKSATDVLEKYSLIKLGVSTLSVDELLQKLIRYNLTKQKNEEKVVLKSALKLFCNPEIISKNLVHALSVWDHSQKYITLIIYIFPVSMYIVHDLVKCARYDKAYLFIGKLQSLLTNLSGDEAKCYELVTKYHVGKIYLCQKKYEEALSIFDEVLNNPKSGHPLCLEVKLSKGHALHWLERCDEAIKFYQEVYDVRKVEDGENNDKTLFIKQCMEAC</sequence>
<protein>
    <submittedName>
        <fullName evidence="2">Uncharacterized protein LOC108628310</fullName>
    </submittedName>
</protein>
<dbReference type="Gene3D" id="1.25.40.10">
    <property type="entry name" value="Tetratricopeptide repeat domain"/>
    <property type="match status" value="1"/>
</dbReference>
<dbReference type="RefSeq" id="XP_017885626.1">
    <property type="nucleotide sequence ID" value="XM_018030137.2"/>
</dbReference>
<dbReference type="KEGG" id="ccal:108628310"/>
<evidence type="ECO:0000313" key="2">
    <source>
        <dbReference type="RefSeq" id="XP_017885626.1"/>
    </source>
</evidence>
<dbReference type="AlphaFoldDB" id="A0AAJ7NAG1"/>
<reference evidence="2" key="1">
    <citation type="submission" date="2025-08" db="UniProtKB">
        <authorList>
            <consortium name="RefSeq"/>
        </authorList>
    </citation>
    <scope>IDENTIFICATION</scope>
    <source>
        <tissue evidence="2">Whole body</tissue>
    </source>
</reference>
<dbReference type="GeneID" id="108628310"/>
<gene>
    <name evidence="2" type="primary">LOC108628310</name>
</gene>
<accession>A0AAJ7NAG1</accession>
<name>A0AAJ7NAG1_9HYME</name>
<organism evidence="1 2">
    <name type="scientific">Ceratina calcarata</name>
    <dbReference type="NCBI Taxonomy" id="156304"/>
    <lineage>
        <taxon>Eukaryota</taxon>
        <taxon>Metazoa</taxon>
        <taxon>Ecdysozoa</taxon>
        <taxon>Arthropoda</taxon>
        <taxon>Hexapoda</taxon>
        <taxon>Insecta</taxon>
        <taxon>Pterygota</taxon>
        <taxon>Neoptera</taxon>
        <taxon>Endopterygota</taxon>
        <taxon>Hymenoptera</taxon>
        <taxon>Apocrita</taxon>
        <taxon>Aculeata</taxon>
        <taxon>Apoidea</taxon>
        <taxon>Anthophila</taxon>
        <taxon>Apidae</taxon>
        <taxon>Ceratina</taxon>
        <taxon>Zadontomerus</taxon>
    </lineage>
</organism>